<dbReference type="PANTHER" id="PTHR33446">
    <property type="entry name" value="PROTEIN TONB-RELATED"/>
    <property type="match status" value="1"/>
</dbReference>
<keyword evidence="3" id="KW-0813">Transport</keyword>
<feature type="domain" description="TonB C-terminal" evidence="11">
    <location>
        <begin position="369"/>
        <end position="466"/>
    </location>
</feature>
<dbReference type="Gene3D" id="3.30.1150.10">
    <property type="match status" value="1"/>
</dbReference>
<dbReference type="InterPro" id="IPR006260">
    <property type="entry name" value="TonB/TolA_C"/>
</dbReference>
<name>A0A3R9UGM2_9BACT</name>
<dbReference type="GO" id="GO:0055085">
    <property type="term" value="P:transmembrane transport"/>
    <property type="evidence" value="ECO:0007669"/>
    <property type="project" value="InterPro"/>
</dbReference>
<dbReference type="AlphaFoldDB" id="A0A3R9UGM2"/>
<accession>A0A3R9UGM2</accession>
<reference evidence="12 13" key="1">
    <citation type="submission" date="2018-12" db="EMBL/GenBank/DDBJ databases">
        <authorList>
            <person name="Feng G."/>
            <person name="Zhu H."/>
        </authorList>
    </citation>
    <scope>NUCLEOTIDE SEQUENCE [LARGE SCALE GENOMIC DNA]</scope>
    <source>
        <strain evidence="12 13">9PBR-2</strain>
    </source>
</reference>
<dbReference type="Proteomes" id="UP000280066">
    <property type="component" value="Unassembled WGS sequence"/>
</dbReference>
<feature type="transmembrane region" description="Helical" evidence="10">
    <location>
        <begin position="133"/>
        <end position="155"/>
    </location>
</feature>
<proteinExistence type="inferred from homology"/>
<dbReference type="InterPro" id="IPR037682">
    <property type="entry name" value="TonB_C"/>
</dbReference>
<keyword evidence="7" id="KW-0653">Protein transport</keyword>
<dbReference type="GO" id="GO:0098797">
    <property type="term" value="C:plasma membrane protein complex"/>
    <property type="evidence" value="ECO:0007669"/>
    <property type="project" value="TreeGrafter"/>
</dbReference>
<feature type="transmembrane region" description="Helical" evidence="10">
    <location>
        <begin position="42"/>
        <end position="60"/>
    </location>
</feature>
<dbReference type="OrthoDB" id="1039448at2"/>
<dbReference type="PROSITE" id="PS52015">
    <property type="entry name" value="TONB_CTD"/>
    <property type="match status" value="1"/>
</dbReference>
<dbReference type="Gene3D" id="3.30.2010.10">
    <property type="entry name" value="Metalloproteases ('zincins'), catalytic domain"/>
    <property type="match status" value="1"/>
</dbReference>
<evidence type="ECO:0000256" key="9">
    <source>
        <dbReference type="ARBA" id="ARBA00023136"/>
    </source>
</evidence>
<keyword evidence="5" id="KW-0997">Cell inner membrane</keyword>
<evidence type="ECO:0000256" key="7">
    <source>
        <dbReference type="ARBA" id="ARBA00022927"/>
    </source>
</evidence>
<evidence type="ECO:0000256" key="6">
    <source>
        <dbReference type="ARBA" id="ARBA00022692"/>
    </source>
</evidence>
<evidence type="ECO:0000256" key="4">
    <source>
        <dbReference type="ARBA" id="ARBA00022475"/>
    </source>
</evidence>
<evidence type="ECO:0000256" key="1">
    <source>
        <dbReference type="ARBA" id="ARBA00004383"/>
    </source>
</evidence>
<keyword evidence="6 10" id="KW-0812">Transmembrane</keyword>
<evidence type="ECO:0000256" key="3">
    <source>
        <dbReference type="ARBA" id="ARBA00022448"/>
    </source>
</evidence>
<evidence type="ECO:0000256" key="5">
    <source>
        <dbReference type="ARBA" id="ARBA00022519"/>
    </source>
</evidence>
<evidence type="ECO:0000256" key="2">
    <source>
        <dbReference type="ARBA" id="ARBA00006555"/>
    </source>
</evidence>
<evidence type="ECO:0000256" key="10">
    <source>
        <dbReference type="SAM" id="Phobius"/>
    </source>
</evidence>
<gene>
    <name evidence="12" type="ORF">EI290_13770</name>
</gene>
<dbReference type="InterPro" id="IPR051045">
    <property type="entry name" value="TonB-dependent_transducer"/>
</dbReference>
<dbReference type="PANTHER" id="PTHR33446:SF2">
    <property type="entry name" value="PROTEIN TONB"/>
    <property type="match status" value="1"/>
</dbReference>
<keyword evidence="4" id="KW-1003">Cell membrane</keyword>
<comment type="similarity">
    <text evidence="2">Belongs to the TonB family.</text>
</comment>
<evidence type="ECO:0000313" key="13">
    <source>
        <dbReference type="Proteomes" id="UP000280066"/>
    </source>
</evidence>
<keyword evidence="8 10" id="KW-1133">Transmembrane helix</keyword>
<dbReference type="GO" id="GO:0015031">
    <property type="term" value="P:protein transport"/>
    <property type="evidence" value="ECO:0007669"/>
    <property type="project" value="UniProtKB-KW"/>
</dbReference>
<evidence type="ECO:0000259" key="11">
    <source>
        <dbReference type="PROSITE" id="PS52015"/>
    </source>
</evidence>
<keyword evidence="13" id="KW-1185">Reference proteome</keyword>
<dbReference type="Pfam" id="PF05569">
    <property type="entry name" value="Peptidase_M56"/>
    <property type="match status" value="1"/>
</dbReference>
<dbReference type="GO" id="GO:0031992">
    <property type="term" value="F:energy transducer activity"/>
    <property type="evidence" value="ECO:0007669"/>
    <property type="project" value="TreeGrafter"/>
</dbReference>
<dbReference type="InterPro" id="IPR008756">
    <property type="entry name" value="Peptidase_M56"/>
</dbReference>
<dbReference type="NCBIfam" id="TIGR01352">
    <property type="entry name" value="tonB_Cterm"/>
    <property type="match status" value="1"/>
</dbReference>
<sequence length="466" mass="51262">MKTWMRPSWMSCCATLRLLPHPHPPMSPTLLPSTTPDLLSWLLQSTLCLGACWLLYRYVLRQERFFHYNRRFLQFTPWLALLLPRLVSAGLEYWPAEPASGKAGAVLSGGLLPGPTVQAVGSALYSLPQWLPLLYYTGVLLMLALLGARVLRLWLRTRHLPRELRTGYVLVRTGGQLPTSSFGRWILWDETVPLTPAEAQAVLAHEIAHVQQGHTAEKLRLELVRALLWPNPVVHLFPRALAQVQEFMADAQALRTTSPATASPTIYASLLARLALRPYQPNVPLTQSFTQSLTLARIRMLTQSSSARHWKQWLLLPLGTALLAGVAACEKAGELPPPPPPTVAEASLVPPPPPPALYTADEQSPGYPGGQAQLMADVLKQLKYPLAAKKAKLSGTVFVRFVVNEQGRIQDAEVLKAPSGSNGAVEALKSEALTAVKTLPGRWTPCQRNGQAVATRYTIPVQFALK</sequence>
<comment type="subcellular location">
    <subcellularLocation>
        <location evidence="1">Cell inner membrane</location>
        <topology evidence="1">Single-pass membrane protein</topology>
        <orientation evidence="1">Periplasmic side</orientation>
    </subcellularLocation>
</comment>
<protein>
    <submittedName>
        <fullName evidence="12">TonB family protein</fullName>
    </submittedName>
</protein>
<evidence type="ECO:0000313" key="12">
    <source>
        <dbReference type="EMBL" id="RSK31084.1"/>
    </source>
</evidence>
<dbReference type="Pfam" id="PF03544">
    <property type="entry name" value="TonB_C"/>
    <property type="match status" value="1"/>
</dbReference>
<dbReference type="SUPFAM" id="SSF74653">
    <property type="entry name" value="TolA/TonB C-terminal domain"/>
    <property type="match status" value="1"/>
</dbReference>
<keyword evidence="9 10" id="KW-0472">Membrane</keyword>
<organism evidence="12 13">
    <name type="scientific">Hymenobacter metallilatus</name>
    <dbReference type="NCBI Taxonomy" id="2493666"/>
    <lineage>
        <taxon>Bacteria</taxon>
        <taxon>Pseudomonadati</taxon>
        <taxon>Bacteroidota</taxon>
        <taxon>Cytophagia</taxon>
        <taxon>Cytophagales</taxon>
        <taxon>Hymenobacteraceae</taxon>
        <taxon>Hymenobacter</taxon>
    </lineage>
</organism>
<dbReference type="EMBL" id="RWIS01000009">
    <property type="protein sequence ID" value="RSK31084.1"/>
    <property type="molecule type" value="Genomic_DNA"/>
</dbReference>
<feature type="transmembrane region" description="Helical" evidence="10">
    <location>
        <begin position="72"/>
        <end position="91"/>
    </location>
</feature>
<evidence type="ECO:0000256" key="8">
    <source>
        <dbReference type="ARBA" id="ARBA00022989"/>
    </source>
</evidence>
<comment type="caution">
    <text evidence="12">The sequence shown here is derived from an EMBL/GenBank/DDBJ whole genome shotgun (WGS) entry which is preliminary data.</text>
</comment>